<dbReference type="PANTHER" id="PTHR43229:SF2">
    <property type="entry name" value="NODULATION PROTEIN J"/>
    <property type="match status" value="1"/>
</dbReference>
<dbReference type="RefSeq" id="WP_203949446.1">
    <property type="nucleotide sequence ID" value="NZ_BOOR01000084.1"/>
</dbReference>
<evidence type="ECO:0000256" key="3">
    <source>
        <dbReference type="ARBA" id="ARBA00022989"/>
    </source>
</evidence>
<dbReference type="GO" id="GO:0043190">
    <property type="term" value="C:ATP-binding cassette (ABC) transporter complex"/>
    <property type="evidence" value="ECO:0007669"/>
    <property type="project" value="InterPro"/>
</dbReference>
<dbReference type="PRINTS" id="PR00164">
    <property type="entry name" value="ABC2TRNSPORT"/>
</dbReference>
<evidence type="ECO:0000256" key="4">
    <source>
        <dbReference type="ARBA" id="ARBA00023136"/>
    </source>
</evidence>
<evidence type="ECO:0000256" key="5">
    <source>
        <dbReference type="ARBA" id="ARBA00023251"/>
    </source>
</evidence>
<proteinExistence type="inferred from homology"/>
<dbReference type="GO" id="GO:0140359">
    <property type="term" value="F:ABC-type transporter activity"/>
    <property type="evidence" value="ECO:0007669"/>
    <property type="project" value="InterPro"/>
</dbReference>
<keyword evidence="9" id="KW-1185">Reference proteome</keyword>
<keyword evidence="3 6" id="KW-1133">Transmembrane helix</keyword>
<comment type="similarity">
    <text evidence="6">Belongs to the ABC-2 integral membrane protein family.</text>
</comment>
<dbReference type="Pfam" id="PF01061">
    <property type="entry name" value="ABC2_membrane"/>
    <property type="match status" value="1"/>
</dbReference>
<evidence type="ECO:0000259" key="7">
    <source>
        <dbReference type="PROSITE" id="PS51012"/>
    </source>
</evidence>
<dbReference type="PROSITE" id="PS51012">
    <property type="entry name" value="ABC_TM2"/>
    <property type="match status" value="1"/>
</dbReference>
<protein>
    <recommendedName>
        <fullName evidence="6">Transport permease protein</fullName>
    </recommendedName>
</protein>
<organism evidence="8 9">
    <name type="scientific">Planotetraspora thailandica</name>
    <dbReference type="NCBI Taxonomy" id="487172"/>
    <lineage>
        <taxon>Bacteria</taxon>
        <taxon>Bacillati</taxon>
        <taxon>Actinomycetota</taxon>
        <taxon>Actinomycetes</taxon>
        <taxon>Streptosporangiales</taxon>
        <taxon>Streptosporangiaceae</taxon>
        <taxon>Planotetraspora</taxon>
    </lineage>
</organism>
<dbReference type="InterPro" id="IPR000412">
    <property type="entry name" value="ABC_2_transport"/>
</dbReference>
<feature type="transmembrane region" description="Helical" evidence="6">
    <location>
        <begin position="29"/>
        <end position="50"/>
    </location>
</feature>
<name>A0A8J3Y1Y7_9ACTN</name>
<dbReference type="InterPro" id="IPR051784">
    <property type="entry name" value="Nod_factor_ABC_transporter"/>
</dbReference>
<dbReference type="GO" id="GO:0046677">
    <property type="term" value="P:response to antibiotic"/>
    <property type="evidence" value="ECO:0007669"/>
    <property type="project" value="UniProtKB-KW"/>
</dbReference>
<accession>A0A8J3Y1Y7</accession>
<dbReference type="InterPro" id="IPR047817">
    <property type="entry name" value="ABC2_TM_bact-type"/>
</dbReference>
<keyword evidence="5" id="KW-0046">Antibiotic resistance</keyword>
<dbReference type="PIRSF" id="PIRSF006648">
    <property type="entry name" value="DrrB"/>
    <property type="match status" value="1"/>
</dbReference>
<evidence type="ECO:0000256" key="1">
    <source>
        <dbReference type="ARBA" id="ARBA00004141"/>
    </source>
</evidence>
<keyword evidence="2 6" id="KW-0812">Transmembrane</keyword>
<sequence>MTARNNALTQGMTLTWRSLVPLRNQPGELVQLLLQPIFMIVIFVVVFGAMTGDQGGAVQHLLPGVLTQVALTQTISTGLKLAEDIGNGVFDRFKSMPIARSAPLIGRILADTCTMTLTVAVALAVGAVVGFRIRTSPLEALAGVALLLTFTLALGWVSAWLGLRAKSAASMQGLATAVLLPLTFGSTALIPAANLPGVLRWWSTLNPVSHLADSMRALFTGGPAGAHIWITLGWAAAITACFVPLAVRAYSKRIR</sequence>
<reference evidence="8" key="1">
    <citation type="submission" date="2021-01" db="EMBL/GenBank/DDBJ databases">
        <title>Whole genome shotgun sequence of Planotetraspora thailandica NBRC 104271.</title>
        <authorList>
            <person name="Komaki H."/>
            <person name="Tamura T."/>
        </authorList>
    </citation>
    <scope>NUCLEOTIDE SEQUENCE</scope>
    <source>
        <strain evidence="8">NBRC 104271</strain>
    </source>
</reference>
<dbReference type="EMBL" id="BOOR01000084">
    <property type="protein sequence ID" value="GII59390.1"/>
    <property type="molecule type" value="Genomic_DNA"/>
</dbReference>
<feature type="transmembrane region" description="Helical" evidence="6">
    <location>
        <begin position="104"/>
        <end position="128"/>
    </location>
</feature>
<dbReference type="PANTHER" id="PTHR43229">
    <property type="entry name" value="NODULATION PROTEIN J"/>
    <property type="match status" value="1"/>
</dbReference>
<feature type="transmembrane region" description="Helical" evidence="6">
    <location>
        <begin position="140"/>
        <end position="161"/>
    </location>
</feature>
<dbReference type="Proteomes" id="UP000605992">
    <property type="component" value="Unassembled WGS sequence"/>
</dbReference>
<keyword evidence="6" id="KW-1003">Cell membrane</keyword>
<evidence type="ECO:0000313" key="9">
    <source>
        <dbReference type="Proteomes" id="UP000605992"/>
    </source>
</evidence>
<feature type="domain" description="ABC transmembrane type-2" evidence="7">
    <location>
        <begin position="27"/>
        <end position="253"/>
    </location>
</feature>
<keyword evidence="4 6" id="KW-0472">Membrane</keyword>
<feature type="transmembrane region" description="Helical" evidence="6">
    <location>
        <begin position="173"/>
        <end position="193"/>
    </location>
</feature>
<evidence type="ECO:0000256" key="2">
    <source>
        <dbReference type="ARBA" id="ARBA00022692"/>
    </source>
</evidence>
<gene>
    <name evidence="8" type="ORF">Pth03_77790</name>
</gene>
<dbReference type="AlphaFoldDB" id="A0A8J3Y1Y7"/>
<comment type="caution">
    <text evidence="8">The sequence shown here is derived from an EMBL/GenBank/DDBJ whole genome shotgun (WGS) entry which is preliminary data.</text>
</comment>
<keyword evidence="6" id="KW-0813">Transport</keyword>
<evidence type="ECO:0000256" key="6">
    <source>
        <dbReference type="RuleBase" id="RU361157"/>
    </source>
</evidence>
<feature type="transmembrane region" description="Helical" evidence="6">
    <location>
        <begin position="226"/>
        <end position="247"/>
    </location>
</feature>
<comment type="caution">
    <text evidence="6">Lacks conserved residue(s) required for the propagation of feature annotation.</text>
</comment>
<comment type="subcellular location">
    <subcellularLocation>
        <location evidence="6">Cell membrane</location>
        <topology evidence="6">Multi-pass membrane protein</topology>
    </subcellularLocation>
    <subcellularLocation>
        <location evidence="1">Membrane</location>
        <topology evidence="1">Multi-pass membrane protein</topology>
    </subcellularLocation>
</comment>
<dbReference type="InterPro" id="IPR013525">
    <property type="entry name" value="ABC2_TM"/>
</dbReference>
<evidence type="ECO:0000313" key="8">
    <source>
        <dbReference type="EMBL" id="GII59390.1"/>
    </source>
</evidence>